<name>A0ABT1ZQQ9_9BURK</name>
<evidence type="ECO:0000313" key="8">
    <source>
        <dbReference type="Proteomes" id="UP001204151"/>
    </source>
</evidence>
<feature type="domain" description="Metallo-beta-lactamase" evidence="6">
    <location>
        <begin position="92"/>
        <end position="297"/>
    </location>
</feature>
<dbReference type="PANTHER" id="PTHR42978">
    <property type="entry name" value="QUORUM-QUENCHING LACTONASE YTNP-RELATED-RELATED"/>
    <property type="match status" value="1"/>
</dbReference>
<dbReference type="Proteomes" id="UP001204151">
    <property type="component" value="Unassembled WGS sequence"/>
</dbReference>
<comment type="caution">
    <text evidence="7">The sequence shown here is derived from an EMBL/GenBank/DDBJ whole genome shotgun (WGS) entry which is preliminary data.</text>
</comment>
<dbReference type="SMART" id="SM00849">
    <property type="entry name" value="Lactamase_B"/>
    <property type="match status" value="1"/>
</dbReference>
<evidence type="ECO:0000259" key="6">
    <source>
        <dbReference type="SMART" id="SM00849"/>
    </source>
</evidence>
<dbReference type="PANTHER" id="PTHR42978:SF6">
    <property type="entry name" value="QUORUM-QUENCHING LACTONASE YTNP-RELATED"/>
    <property type="match status" value="1"/>
</dbReference>
<evidence type="ECO:0000256" key="2">
    <source>
        <dbReference type="ARBA" id="ARBA00022723"/>
    </source>
</evidence>
<dbReference type="Gene3D" id="3.60.15.10">
    <property type="entry name" value="Ribonuclease Z/Hydroxyacylglutathione hydrolase-like"/>
    <property type="match status" value="1"/>
</dbReference>
<dbReference type="Pfam" id="PF00753">
    <property type="entry name" value="Lactamase_B"/>
    <property type="match status" value="1"/>
</dbReference>
<dbReference type="SUPFAM" id="SSF56281">
    <property type="entry name" value="Metallo-hydrolase/oxidoreductase"/>
    <property type="match status" value="1"/>
</dbReference>
<evidence type="ECO:0000256" key="4">
    <source>
        <dbReference type="ARBA" id="ARBA00022833"/>
    </source>
</evidence>
<comment type="similarity">
    <text evidence="1">Belongs to the metallo-beta-lactamase superfamily.</text>
</comment>
<protein>
    <submittedName>
        <fullName evidence="7">MBL fold metallo-hydrolase</fullName>
    </submittedName>
</protein>
<keyword evidence="3" id="KW-0378">Hydrolase</keyword>
<keyword evidence="2" id="KW-0479">Metal-binding</keyword>
<dbReference type="InterPro" id="IPR036866">
    <property type="entry name" value="RibonucZ/Hydroxyglut_hydro"/>
</dbReference>
<dbReference type="EMBL" id="JANUGW010000007">
    <property type="protein sequence ID" value="MCS0582250.1"/>
    <property type="molecule type" value="Genomic_DNA"/>
</dbReference>
<keyword evidence="5" id="KW-0732">Signal</keyword>
<keyword evidence="8" id="KW-1185">Reference proteome</keyword>
<accession>A0ABT1ZQQ9</accession>
<feature type="signal peptide" evidence="5">
    <location>
        <begin position="1"/>
        <end position="30"/>
    </location>
</feature>
<proteinExistence type="inferred from homology"/>
<dbReference type="CDD" id="cd07720">
    <property type="entry name" value="OPHC2-like_MBL-fold"/>
    <property type="match status" value="1"/>
</dbReference>
<keyword evidence="4" id="KW-0862">Zinc</keyword>
<evidence type="ECO:0000256" key="1">
    <source>
        <dbReference type="ARBA" id="ARBA00007749"/>
    </source>
</evidence>
<evidence type="ECO:0000256" key="3">
    <source>
        <dbReference type="ARBA" id="ARBA00022801"/>
    </source>
</evidence>
<gene>
    <name evidence="7" type="ORF">NX784_11660</name>
</gene>
<feature type="chain" id="PRO_5045839164" evidence="5">
    <location>
        <begin position="31"/>
        <end position="324"/>
    </location>
</feature>
<organism evidence="7 8">
    <name type="scientific">Massilia pinisoli</name>
    <dbReference type="NCBI Taxonomy" id="1772194"/>
    <lineage>
        <taxon>Bacteria</taxon>
        <taxon>Pseudomonadati</taxon>
        <taxon>Pseudomonadota</taxon>
        <taxon>Betaproteobacteria</taxon>
        <taxon>Burkholderiales</taxon>
        <taxon>Oxalobacteraceae</taxon>
        <taxon>Telluria group</taxon>
        <taxon>Massilia</taxon>
    </lineage>
</organism>
<dbReference type="RefSeq" id="WP_258816830.1">
    <property type="nucleotide sequence ID" value="NZ_JANUGW010000007.1"/>
</dbReference>
<dbReference type="InterPro" id="IPR001279">
    <property type="entry name" value="Metallo-B-lactamas"/>
</dbReference>
<reference evidence="7 8" key="1">
    <citation type="submission" date="2022-08" db="EMBL/GenBank/DDBJ databases">
        <title>Reclassification of Massilia species as members of the genera Telluria, Duganella, Pseudoduganella, Mokoshia gen. nov. and Zemynaea gen. nov. using orthogonal and non-orthogonal genome-based approaches.</title>
        <authorList>
            <person name="Bowman J.P."/>
        </authorList>
    </citation>
    <scope>NUCLEOTIDE SEQUENCE [LARGE SCALE GENOMIC DNA]</scope>
    <source>
        <strain evidence="7 8">JCM 31316</strain>
    </source>
</reference>
<dbReference type="InterPro" id="IPR051013">
    <property type="entry name" value="MBL_superfamily_lactonases"/>
</dbReference>
<evidence type="ECO:0000313" key="7">
    <source>
        <dbReference type="EMBL" id="MCS0582250.1"/>
    </source>
</evidence>
<sequence length="324" mass="34266">MTKLSTILPPLFLTATALLATPAWLPAAHAAAPQVRTQAPGFYRVLLGDVEITALSDGTVTIPLDTLLTNTGAAHVKGVLATHHLGTQVETSINAYLVNTGKRLVLIDTGAGASFGTHGGHLADSIRAAGYRPEDVDTVLLTHIHGDHSNGLTIDGKAVLPNAEVVVAKREADAWLDPANRTKVRPDSVHVIDEALAAFAPYRQAGRVRTFDGPGEVVPGIRAVPAPGHTPGHTVYELTGGGQTMRFVGDTLHAKDVQMAEPQVTIRFDEDANAARRQREALFADAAARGIIVAAAHTPFPGLGYIERNGSAYTWAPLNYSSLR</sequence>
<evidence type="ECO:0000256" key="5">
    <source>
        <dbReference type="SAM" id="SignalP"/>
    </source>
</evidence>